<reference evidence="10 11" key="2">
    <citation type="submission" date="2016-08" db="EMBL/GenBank/DDBJ databases">
        <title>Pervasive Adenine N6-methylation of Active Genes in Fungi.</title>
        <authorList>
            <consortium name="DOE Joint Genome Institute"/>
            <person name="Mondo S.J."/>
            <person name="Dannebaum R.O."/>
            <person name="Kuo R.C."/>
            <person name="Labutti K."/>
            <person name="Haridas S."/>
            <person name="Kuo A."/>
            <person name="Salamov A."/>
            <person name="Ahrendt S.R."/>
            <person name="Lipzen A."/>
            <person name="Sullivan W."/>
            <person name="Andreopoulos W.B."/>
            <person name="Clum A."/>
            <person name="Lindquist E."/>
            <person name="Daum C."/>
            <person name="Ramamoorthy G.K."/>
            <person name="Gryganskyi A."/>
            <person name="Culley D."/>
            <person name="Magnuson J.K."/>
            <person name="James T.Y."/>
            <person name="O'Malley M.A."/>
            <person name="Stajich J.E."/>
            <person name="Spatafora J.W."/>
            <person name="Visel A."/>
            <person name="Grigoriev I.V."/>
        </authorList>
    </citation>
    <scope>NUCLEOTIDE SEQUENCE [LARGE SCALE GENOMIC DNA]</scope>
    <source>
        <strain evidence="10 11">S4</strain>
    </source>
</reference>
<feature type="region of interest" description="Disordered" evidence="9">
    <location>
        <begin position="362"/>
        <end position="483"/>
    </location>
</feature>
<evidence type="ECO:0000256" key="7">
    <source>
        <dbReference type="ARBA" id="ARBA00023306"/>
    </source>
</evidence>
<dbReference type="OrthoDB" id="5565328at2759"/>
<sequence length="1325" mass="160875">MNYNNKYMNWNLNQNSNQNVNMINNVRYPEQQQVDQQMNNYNRNTYYNTYVPVDEMQIQIQQGNNSIRYGYQNGMSNQNQMQNQMYQNYQQQQQQQQQQKQQQQMQYQQQKQYQYQYQLQQEQNNQRQLQMQQEQEKQRQIQLLRQEEQRRIQILRQQEHQRQMQLQQQQEKEQQQQFQLQQQQREQHRQYQFQKQQEEEQQSQYQYQQQQNQQKQLQLKRQQEEEVQRQLQYQKQQEEEKQRQIQIRKQQEEERQRQIQLRKQQEEEKLRQMQLRKQQEEEQKRKYQQQQQQQQQQQRYYQEQQSQYNNQLNYTQQQHIQNIQQEQQQQSQQNQNYSGQYYDQNQLNYSMQNNQNVNSQYQNSYIDNSSSNQYLNSDNNNSNVNNSNSVNTSNQQYQRNDNNNYSYLSKVGSHSYPNTPPNNQNNMYNYSNSDQNVLQQQQSAQNSSQSQNLPDFNQLSGSSDSQQKIKRRKRMKNNKEQEVLEQQRFEQQRFEQQRLKQKRLEQERLEQERMEQERLEQERLEQERLERERIERERLEQERLEQERLEQERLKQQRLEQERLEQQRLEQERLERERLEQERLERERLERERLEQEKLEKEKLEQQRLEQEKLEQERLEQQRLEQEKLEQQKIEQQNLQQSDINNELKTEHKDSNQMSLVANEASEEVQIPLHVILWSFSEEYITETQKLISLSTDPSDQVKIQNLILTAIKCLLSILNSPICKQLITPKVEAKTRFKLGEILYIYTNNYYEAEQHIQKAYMLCRKLNYIELKYRIVDIHVKISEKNTSKTLSETNIYGLIKQAANEALLEKNIYWYYYFQLKALSRLYNLNKQEFLSELDSTLNVAYENMDSEITIVLLLYRVQFVINNKNLNEMEQTFKHIDKLMEIIVNFVFTNTDENIIPTFPYKNSLIYLVYDYVLKSYGYYKLGNNKLAFYYLNQVYEINKKYAEIIPSAILFCDVPINDEKFDHIDISFISEHQLYSYILFLTRKLKIKSESKEIVKYLEKEISNIQLALDFDKKGVFLFYEDIEDYKDWCINQKGNLLKEIILLLINRCDYLKSYNYINDYASVPVKATEVNNKNQQLALYLGYLNHSLGNVDNAKIWYQNILKMIGNKNKNSNIGLLSKINLILLNKATGKLNNNNMESEVTRLIGNNDDNQYKLSLLVLKSVVYTFNNELRKSRTNLFESIKIMENTESSHIKVYALLVLGLNLYVINPPQAEEIFYTAFLIAQKNQMIYLSYILTNILKEYYKNVNKMKESEEYEKINIQYQHVIGNYHLKLTQNHTNDLIILDGKCLQDVFSITQVNATINGGLETDFIKSL</sequence>
<evidence type="ECO:0000256" key="4">
    <source>
        <dbReference type="ARBA" id="ARBA00022776"/>
    </source>
</evidence>
<evidence type="ECO:0000256" key="8">
    <source>
        <dbReference type="SAM" id="Coils"/>
    </source>
</evidence>
<keyword evidence="6" id="KW-0539">Nucleus</keyword>
<evidence type="ECO:0000256" key="9">
    <source>
        <dbReference type="SAM" id="MobiDB-lite"/>
    </source>
</evidence>
<dbReference type="Pfam" id="PF10345">
    <property type="entry name" value="Cohesin_load"/>
    <property type="match status" value="2"/>
</dbReference>
<dbReference type="EMBL" id="MCFG01000321">
    <property type="protein sequence ID" value="ORX76049.1"/>
    <property type="molecule type" value="Genomic_DNA"/>
</dbReference>
<accession>A0A1Y1WR86</accession>
<keyword evidence="5" id="KW-0159">Chromosome partition</keyword>
<evidence type="ECO:0000256" key="2">
    <source>
        <dbReference type="ARBA" id="ARBA00008585"/>
    </source>
</evidence>
<keyword evidence="4" id="KW-0498">Mitosis</keyword>
<feature type="compositionally biased region" description="Low complexity" evidence="9">
    <location>
        <begin position="415"/>
        <end position="452"/>
    </location>
</feature>
<dbReference type="GO" id="GO:0005634">
    <property type="term" value="C:nucleus"/>
    <property type="evidence" value="ECO:0007669"/>
    <property type="project" value="UniProtKB-SubCell"/>
</dbReference>
<proteinExistence type="inferred from homology"/>
<dbReference type="SUPFAM" id="SSF141571">
    <property type="entry name" value="Pentapeptide repeat-like"/>
    <property type="match status" value="1"/>
</dbReference>
<dbReference type="GO" id="GO:0007059">
    <property type="term" value="P:chromosome segregation"/>
    <property type="evidence" value="ECO:0007669"/>
    <property type="project" value="UniProtKB-KW"/>
</dbReference>
<organism evidence="10 11">
    <name type="scientific">Anaeromyces robustus</name>
    <dbReference type="NCBI Taxonomy" id="1754192"/>
    <lineage>
        <taxon>Eukaryota</taxon>
        <taxon>Fungi</taxon>
        <taxon>Fungi incertae sedis</taxon>
        <taxon>Chytridiomycota</taxon>
        <taxon>Chytridiomycota incertae sedis</taxon>
        <taxon>Neocallimastigomycetes</taxon>
        <taxon>Neocallimastigales</taxon>
        <taxon>Neocallimastigaceae</taxon>
        <taxon>Anaeromyces</taxon>
    </lineage>
</organism>
<dbReference type="PANTHER" id="PTHR21394">
    <property type="entry name" value="MAU2 CHROMATID COHESION FACTOR HOMOLOG"/>
    <property type="match status" value="1"/>
</dbReference>
<evidence type="ECO:0000256" key="3">
    <source>
        <dbReference type="ARBA" id="ARBA00022618"/>
    </source>
</evidence>
<keyword evidence="8" id="KW-0175">Coiled coil</keyword>
<protein>
    <submittedName>
        <fullName evidence="10">Uncharacterized protein</fullName>
    </submittedName>
</protein>
<dbReference type="GO" id="GO:0007064">
    <property type="term" value="P:mitotic sister chromatid cohesion"/>
    <property type="evidence" value="ECO:0007669"/>
    <property type="project" value="InterPro"/>
</dbReference>
<evidence type="ECO:0000313" key="10">
    <source>
        <dbReference type="EMBL" id="ORX76049.1"/>
    </source>
</evidence>
<keyword evidence="3" id="KW-0132">Cell division</keyword>
<keyword evidence="7" id="KW-0131">Cell cycle</keyword>
<keyword evidence="11" id="KW-1185">Reference proteome</keyword>
<evidence type="ECO:0000256" key="6">
    <source>
        <dbReference type="ARBA" id="ARBA00023242"/>
    </source>
</evidence>
<dbReference type="Proteomes" id="UP000193944">
    <property type="component" value="Unassembled WGS sequence"/>
</dbReference>
<gene>
    <name evidence="10" type="ORF">BCR32DRAFT_284596</name>
</gene>
<evidence type="ECO:0000313" key="11">
    <source>
        <dbReference type="Proteomes" id="UP000193944"/>
    </source>
</evidence>
<dbReference type="GO" id="GO:0051301">
    <property type="term" value="P:cell division"/>
    <property type="evidence" value="ECO:0007669"/>
    <property type="project" value="UniProtKB-KW"/>
</dbReference>
<feature type="compositionally biased region" description="Polar residues" evidence="9">
    <location>
        <begin position="453"/>
        <end position="466"/>
    </location>
</feature>
<feature type="compositionally biased region" description="Low complexity" evidence="9">
    <location>
        <begin position="362"/>
        <end position="407"/>
    </location>
</feature>
<evidence type="ECO:0000256" key="1">
    <source>
        <dbReference type="ARBA" id="ARBA00004123"/>
    </source>
</evidence>
<comment type="caution">
    <text evidence="10">The sequence shown here is derived from an EMBL/GenBank/DDBJ whole genome shotgun (WGS) entry which is preliminary data.</text>
</comment>
<evidence type="ECO:0000256" key="5">
    <source>
        <dbReference type="ARBA" id="ARBA00022829"/>
    </source>
</evidence>
<reference evidence="10 11" key="1">
    <citation type="submission" date="2016-08" db="EMBL/GenBank/DDBJ databases">
        <title>A Parts List for Fungal Cellulosomes Revealed by Comparative Genomics.</title>
        <authorList>
            <consortium name="DOE Joint Genome Institute"/>
            <person name="Haitjema C.H."/>
            <person name="Gilmore S.P."/>
            <person name="Henske J.K."/>
            <person name="Solomon K.V."/>
            <person name="De Groot R."/>
            <person name="Kuo A."/>
            <person name="Mondo S.J."/>
            <person name="Salamov A.A."/>
            <person name="Labutti K."/>
            <person name="Zhao Z."/>
            <person name="Chiniquy J."/>
            <person name="Barry K."/>
            <person name="Brewer H.M."/>
            <person name="Purvine S.O."/>
            <person name="Wright A.T."/>
            <person name="Boxma B."/>
            <person name="Van Alen T."/>
            <person name="Hackstein J.H."/>
            <person name="Baker S.E."/>
            <person name="Grigoriev I.V."/>
            <person name="O'Malley M.A."/>
        </authorList>
    </citation>
    <scope>NUCLEOTIDE SEQUENCE [LARGE SCALE GENOMIC DNA]</scope>
    <source>
        <strain evidence="10 11">S4</strain>
    </source>
</reference>
<comment type="subcellular location">
    <subcellularLocation>
        <location evidence="1">Nucleus</location>
    </subcellularLocation>
</comment>
<dbReference type="InterPro" id="IPR019440">
    <property type="entry name" value="MAU2"/>
</dbReference>
<name>A0A1Y1WR86_9FUNG</name>
<comment type="similarity">
    <text evidence="2">Belongs to the SCC4/mau-2 family.</text>
</comment>
<feature type="coiled-coil region" evidence="8">
    <location>
        <begin position="79"/>
        <end position="340"/>
    </location>
</feature>